<gene>
    <name evidence="1" type="ORF">AWC08_04920</name>
</gene>
<sequence>MRAPKINDWYQASVILFPATTLAPMFQDEPPCSEVRKHRWDYRRSSDDVLEVQILFGGADCEAPAISDGSVLIGHVDLHRGVAVAVVAEARAMDIYTQRMIEGHRALATTSWQARRYAWGTTGDVPCLIDLAGLRGSIRV</sequence>
<proteinExistence type="predicted"/>
<evidence type="ECO:0000313" key="2">
    <source>
        <dbReference type="Proteomes" id="UP000193928"/>
    </source>
</evidence>
<dbReference type="AlphaFoldDB" id="A0A1X1VP41"/>
<name>A0A1X1VP41_MYCGO</name>
<dbReference type="EMBL" id="LQOY01000225">
    <property type="protein sequence ID" value="ORV70791.1"/>
    <property type="molecule type" value="Genomic_DNA"/>
</dbReference>
<reference evidence="1 2" key="1">
    <citation type="submission" date="2016-01" db="EMBL/GenBank/DDBJ databases">
        <title>The new phylogeny of the genus Mycobacterium.</title>
        <authorList>
            <person name="Tarcisio F."/>
            <person name="Conor M."/>
            <person name="Antonella G."/>
            <person name="Elisabetta G."/>
            <person name="Giulia F.S."/>
            <person name="Sara T."/>
            <person name="Anna F."/>
            <person name="Clotilde B."/>
            <person name="Roberto B."/>
            <person name="Veronica D.S."/>
            <person name="Fabio R."/>
            <person name="Monica P."/>
            <person name="Olivier J."/>
            <person name="Enrico T."/>
            <person name="Nicola S."/>
        </authorList>
    </citation>
    <scope>NUCLEOTIDE SEQUENCE [LARGE SCALE GENOMIC DNA]</scope>
    <source>
        <strain evidence="1 2">DSM 44160</strain>
    </source>
</reference>
<evidence type="ECO:0000313" key="1">
    <source>
        <dbReference type="EMBL" id="ORV70791.1"/>
    </source>
</evidence>
<comment type="caution">
    <text evidence="1">The sequence shown here is derived from an EMBL/GenBank/DDBJ whole genome shotgun (WGS) entry which is preliminary data.</text>
</comment>
<keyword evidence="2" id="KW-1185">Reference proteome</keyword>
<accession>A0A1X1VP41</accession>
<dbReference type="Proteomes" id="UP000193928">
    <property type="component" value="Unassembled WGS sequence"/>
</dbReference>
<organism evidence="1 2">
    <name type="scientific">Mycobacterium gordonae</name>
    <dbReference type="NCBI Taxonomy" id="1778"/>
    <lineage>
        <taxon>Bacteria</taxon>
        <taxon>Bacillati</taxon>
        <taxon>Actinomycetota</taxon>
        <taxon>Actinomycetes</taxon>
        <taxon>Mycobacteriales</taxon>
        <taxon>Mycobacteriaceae</taxon>
        <taxon>Mycobacterium</taxon>
    </lineage>
</organism>
<protein>
    <submittedName>
        <fullName evidence="1">Uncharacterized protein</fullName>
    </submittedName>
</protein>